<reference evidence="1" key="2">
    <citation type="journal article" date="2020" name="Nat. Commun.">
        <title>Large-scale genome sequencing of mycorrhizal fungi provides insights into the early evolution of symbiotic traits.</title>
        <authorList>
            <person name="Miyauchi S."/>
            <person name="Kiss E."/>
            <person name="Kuo A."/>
            <person name="Drula E."/>
            <person name="Kohler A."/>
            <person name="Sanchez-Garcia M."/>
            <person name="Morin E."/>
            <person name="Andreopoulos B."/>
            <person name="Barry K.W."/>
            <person name="Bonito G."/>
            <person name="Buee M."/>
            <person name="Carver A."/>
            <person name="Chen C."/>
            <person name="Cichocki N."/>
            <person name="Clum A."/>
            <person name="Culley D."/>
            <person name="Crous P.W."/>
            <person name="Fauchery L."/>
            <person name="Girlanda M."/>
            <person name="Hayes R.D."/>
            <person name="Keri Z."/>
            <person name="LaButti K."/>
            <person name="Lipzen A."/>
            <person name="Lombard V."/>
            <person name="Magnuson J."/>
            <person name="Maillard F."/>
            <person name="Murat C."/>
            <person name="Nolan M."/>
            <person name="Ohm R.A."/>
            <person name="Pangilinan J."/>
            <person name="Pereira M.F."/>
            <person name="Perotto S."/>
            <person name="Peter M."/>
            <person name="Pfister S."/>
            <person name="Riley R."/>
            <person name="Sitrit Y."/>
            <person name="Stielow J.B."/>
            <person name="Szollosi G."/>
            <person name="Zifcakova L."/>
            <person name="Stursova M."/>
            <person name="Spatafora J.W."/>
            <person name="Tedersoo L."/>
            <person name="Vaario L.M."/>
            <person name="Yamada A."/>
            <person name="Yan M."/>
            <person name="Wang P."/>
            <person name="Xu J."/>
            <person name="Bruns T."/>
            <person name="Baldrian P."/>
            <person name="Vilgalys R."/>
            <person name="Dunand C."/>
            <person name="Henrissat B."/>
            <person name="Grigoriev I.V."/>
            <person name="Hibbett D."/>
            <person name="Nagy L.G."/>
            <person name="Martin F.M."/>
        </authorList>
    </citation>
    <scope>NUCLEOTIDE SEQUENCE</scope>
    <source>
        <strain evidence="1">P2</strain>
    </source>
</reference>
<dbReference type="Proteomes" id="UP000886501">
    <property type="component" value="Unassembled WGS sequence"/>
</dbReference>
<proteinExistence type="predicted"/>
<reference evidence="1" key="1">
    <citation type="submission" date="2019-10" db="EMBL/GenBank/DDBJ databases">
        <authorList>
            <consortium name="DOE Joint Genome Institute"/>
            <person name="Kuo A."/>
            <person name="Miyauchi S."/>
            <person name="Kiss E."/>
            <person name="Drula E."/>
            <person name="Kohler A."/>
            <person name="Sanchez-Garcia M."/>
            <person name="Andreopoulos B."/>
            <person name="Barry K.W."/>
            <person name="Bonito G."/>
            <person name="Buee M."/>
            <person name="Carver A."/>
            <person name="Chen C."/>
            <person name="Cichocki N."/>
            <person name="Clum A."/>
            <person name="Culley D."/>
            <person name="Crous P.W."/>
            <person name="Fauchery L."/>
            <person name="Girlanda M."/>
            <person name="Hayes R."/>
            <person name="Keri Z."/>
            <person name="Labutti K."/>
            <person name="Lipzen A."/>
            <person name="Lombard V."/>
            <person name="Magnuson J."/>
            <person name="Maillard F."/>
            <person name="Morin E."/>
            <person name="Murat C."/>
            <person name="Nolan M."/>
            <person name="Ohm R."/>
            <person name="Pangilinan J."/>
            <person name="Pereira M."/>
            <person name="Perotto S."/>
            <person name="Peter M."/>
            <person name="Riley R."/>
            <person name="Sitrit Y."/>
            <person name="Stielow B."/>
            <person name="Szollosi G."/>
            <person name="Zifcakova L."/>
            <person name="Stursova M."/>
            <person name="Spatafora J.W."/>
            <person name="Tedersoo L."/>
            <person name="Vaario L.-M."/>
            <person name="Yamada A."/>
            <person name="Yan M."/>
            <person name="Wang P."/>
            <person name="Xu J."/>
            <person name="Bruns T."/>
            <person name="Baldrian P."/>
            <person name="Vilgalys R."/>
            <person name="Henrissat B."/>
            <person name="Grigoriev I.V."/>
            <person name="Hibbett D."/>
            <person name="Nagy L.G."/>
            <person name="Martin F.M."/>
        </authorList>
    </citation>
    <scope>NUCLEOTIDE SEQUENCE</scope>
    <source>
        <strain evidence="1">P2</strain>
    </source>
</reference>
<protein>
    <submittedName>
        <fullName evidence="1">Urease</fullName>
    </submittedName>
</protein>
<comment type="caution">
    <text evidence="1">The sequence shown here is derived from an EMBL/GenBank/DDBJ whole genome shotgun (WGS) entry which is preliminary data.</text>
</comment>
<organism evidence="1 2">
    <name type="scientific">Thelephora ganbajun</name>
    <name type="common">Ganba fungus</name>
    <dbReference type="NCBI Taxonomy" id="370292"/>
    <lineage>
        <taxon>Eukaryota</taxon>
        <taxon>Fungi</taxon>
        <taxon>Dikarya</taxon>
        <taxon>Basidiomycota</taxon>
        <taxon>Agaricomycotina</taxon>
        <taxon>Agaricomycetes</taxon>
        <taxon>Thelephorales</taxon>
        <taxon>Thelephoraceae</taxon>
        <taxon>Thelephora</taxon>
    </lineage>
</organism>
<evidence type="ECO:0000313" key="1">
    <source>
        <dbReference type="EMBL" id="KAF9648966.1"/>
    </source>
</evidence>
<name>A0ACB6ZH26_THEGA</name>
<keyword evidence="2" id="KW-1185">Reference proteome</keyword>
<sequence>MRIAPREQDKLLLHQAGSLAQKRLARGLTLNQTEAIALIASVLQERIRDGRHSVAELMQHGKTLLGRRNVHPGVETLVHEIQVEGTFPDGVFLVTVHDPICTELGNLADALYGSFLPIPSNDLFPVHEPSLYAQHALPGAIMVKDERIMINQGRGRVRIKVTNNGDRPVQGSQIGSHYHFIETNPRLSFDRARSYGKRLDIPAGTAVRFEPGDTKTVTLCDIAGNKIITGGNRLATGVVNTWRTEEIVTSLAQRGFGHTPEPGVLEVTEDTTIGRDAYVSMYGPTVGDKVRLGDTLLWIEVERDETVYGDEVKFGGGKTIREGMGQATNRSSSKTLDLVITNALIIDWSGIYKADIGVKDGYIVGIGKAGNPDVMARVHPSLIVGSSTEVIAGEKLIVTAGALDVHVHYICPQQVYEALASGTTTMIGGGTGPSAGTNATTCTPSRFYMRHMLAATDGLPLNFGFTGKGNDAGEVPLEEIVKAGACGLKLHEDWGSTPATIVNALDVGDKYDVQVNIHTDTLNESGFVESTIAAFGGRTIHTYHTEGAGGGHAPDIIVVCGQQNVLPSSTNPTRPYTRNTLDEHLDMLMVCHHLDKGIPEDLAFAESRIRAETVAAEDVLHDTGAISMISSDSQAMGRVGEVISRTWRTASKMKEFRGPLVGLGDRDGVDNGRVKRYIAKYTVNPAITHGVSHLVGQVVPGTLADLVLWKTENFGSKPELVLKSGVIVWGQMGDANASIPTVQPFISRPMWGSYPASAAMNSVSFVSGVSIESRIIASYGLAKRFEAVKGCRKIGKKDMKWNEHTPEMKVDPESYEVRADGVLMEVAPAEKLPLTRLYNIF</sequence>
<gene>
    <name evidence="1" type="ORF">BDM02DRAFT_3128728</name>
</gene>
<dbReference type="EMBL" id="MU118005">
    <property type="protein sequence ID" value="KAF9648966.1"/>
    <property type="molecule type" value="Genomic_DNA"/>
</dbReference>
<accession>A0ACB6ZH26</accession>
<evidence type="ECO:0000313" key="2">
    <source>
        <dbReference type="Proteomes" id="UP000886501"/>
    </source>
</evidence>